<gene>
    <name evidence="5" type="ORF">ENI32_03045</name>
</gene>
<dbReference type="InterPro" id="IPR017911">
    <property type="entry name" value="MacB-like_ATP-bd"/>
</dbReference>
<dbReference type="InterPro" id="IPR003593">
    <property type="entry name" value="AAA+_ATPase"/>
</dbReference>
<dbReference type="GO" id="GO:0016887">
    <property type="term" value="F:ATP hydrolysis activity"/>
    <property type="evidence" value="ECO:0007669"/>
    <property type="project" value="InterPro"/>
</dbReference>
<reference evidence="5" key="1">
    <citation type="journal article" date="2020" name="mSystems">
        <title>Genome- and Community-Level Interaction Insights into Carbon Utilization and Element Cycling Functions of Hydrothermarchaeota in Hydrothermal Sediment.</title>
        <authorList>
            <person name="Zhou Z."/>
            <person name="Liu Y."/>
            <person name="Xu W."/>
            <person name="Pan J."/>
            <person name="Luo Z.H."/>
            <person name="Li M."/>
        </authorList>
    </citation>
    <scope>NUCLEOTIDE SEQUENCE [LARGE SCALE GENOMIC DNA]</scope>
    <source>
        <strain evidence="5">HyVt-386</strain>
    </source>
</reference>
<dbReference type="GO" id="GO:0022857">
    <property type="term" value="F:transmembrane transporter activity"/>
    <property type="evidence" value="ECO:0007669"/>
    <property type="project" value="UniProtKB-ARBA"/>
</dbReference>
<dbReference type="AlphaFoldDB" id="A0A7J2S033"/>
<name>A0A7J2S033_9EURY</name>
<dbReference type="InterPro" id="IPR015854">
    <property type="entry name" value="ABC_transpr_LolD-like"/>
</dbReference>
<dbReference type="InterPro" id="IPR017871">
    <property type="entry name" value="ABC_transporter-like_CS"/>
</dbReference>
<dbReference type="Pfam" id="PF00005">
    <property type="entry name" value="ABC_tran"/>
    <property type="match status" value="1"/>
</dbReference>
<dbReference type="SUPFAM" id="SSF52540">
    <property type="entry name" value="P-loop containing nucleoside triphosphate hydrolases"/>
    <property type="match status" value="1"/>
</dbReference>
<organism evidence="5">
    <name type="scientific">Candidatus Syntropharchaeum butanivorans</name>
    <dbReference type="NCBI Taxonomy" id="1839936"/>
    <lineage>
        <taxon>Archaea</taxon>
        <taxon>Methanobacteriati</taxon>
        <taxon>Methanobacteriota</taxon>
        <taxon>Stenosarchaea group</taxon>
        <taxon>Methanomicrobia</taxon>
        <taxon>Methanosarcinales</taxon>
        <taxon>ANME-2 cluster</taxon>
        <taxon>Candidatus Syntropharchaeum</taxon>
    </lineage>
</organism>
<keyword evidence="2" id="KW-0547">Nucleotide-binding</keyword>
<dbReference type="InterPro" id="IPR003439">
    <property type="entry name" value="ABC_transporter-like_ATP-bd"/>
</dbReference>
<dbReference type="InterPro" id="IPR027417">
    <property type="entry name" value="P-loop_NTPase"/>
</dbReference>
<accession>A0A7J2S033</accession>
<proteinExistence type="predicted"/>
<evidence type="ECO:0000256" key="2">
    <source>
        <dbReference type="ARBA" id="ARBA00022741"/>
    </source>
</evidence>
<keyword evidence="1" id="KW-0813">Transport</keyword>
<comment type="caution">
    <text evidence="5">The sequence shown here is derived from an EMBL/GenBank/DDBJ whole genome shotgun (WGS) entry which is preliminary data.</text>
</comment>
<dbReference type="GO" id="GO:0005524">
    <property type="term" value="F:ATP binding"/>
    <property type="evidence" value="ECO:0007669"/>
    <property type="project" value="UniProtKB-KW"/>
</dbReference>
<keyword evidence="3 5" id="KW-0067">ATP-binding</keyword>
<evidence type="ECO:0000313" key="5">
    <source>
        <dbReference type="EMBL" id="HEC56846.1"/>
    </source>
</evidence>
<dbReference type="Proteomes" id="UP000885936">
    <property type="component" value="Unassembled WGS sequence"/>
</dbReference>
<dbReference type="CDD" id="cd03255">
    <property type="entry name" value="ABC_MJ0796_LolCDE_FtsE"/>
    <property type="match status" value="1"/>
</dbReference>
<dbReference type="EMBL" id="DRIE01000049">
    <property type="protein sequence ID" value="HEC56846.1"/>
    <property type="molecule type" value="Genomic_DNA"/>
</dbReference>
<sequence>MPSSSPSEPPAVICENLRKTFLLGEVAVEALKGVSIRVGRGEFLALMGASGSGKSTLLNLMGCLDRPTSGRVLIDGIDTSRLSENELARIRREKIGFIFQQFNLIKTLNALENVALPMVFKGVERSRRISRAEELLEQVGLGDRRYHKPSKMSGGEQQRVAIARALANEPDIIFADEPTGNLDTAAGDMVMEILSGLNREGRTIVIVTHDPEVAERAWRILRMRDGRIVEEKV</sequence>
<evidence type="ECO:0000259" key="4">
    <source>
        <dbReference type="PROSITE" id="PS50893"/>
    </source>
</evidence>
<dbReference type="GO" id="GO:0005886">
    <property type="term" value="C:plasma membrane"/>
    <property type="evidence" value="ECO:0007669"/>
    <property type="project" value="TreeGrafter"/>
</dbReference>
<protein>
    <submittedName>
        <fullName evidence="5">ABC transporter ATP-binding protein</fullName>
    </submittedName>
</protein>
<dbReference type="GO" id="GO:0098796">
    <property type="term" value="C:membrane protein complex"/>
    <property type="evidence" value="ECO:0007669"/>
    <property type="project" value="UniProtKB-ARBA"/>
</dbReference>
<dbReference type="PANTHER" id="PTHR24220">
    <property type="entry name" value="IMPORT ATP-BINDING PROTEIN"/>
    <property type="match status" value="1"/>
</dbReference>
<dbReference type="PROSITE" id="PS00211">
    <property type="entry name" value="ABC_TRANSPORTER_1"/>
    <property type="match status" value="1"/>
</dbReference>
<evidence type="ECO:0000256" key="3">
    <source>
        <dbReference type="ARBA" id="ARBA00022840"/>
    </source>
</evidence>
<dbReference type="SMART" id="SM00382">
    <property type="entry name" value="AAA"/>
    <property type="match status" value="1"/>
</dbReference>
<evidence type="ECO:0000256" key="1">
    <source>
        <dbReference type="ARBA" id="ARBA00022448"/>
    </source>
</evidence>
<feature type="domain" description="ABC transporter" evidence="4">
    <location>
        <begin position="12"/>
        <end position="233"/>
    </location>
</feature>
<dbReference type="FunFam" id="3.40.50.300:FF:000032">
    <property type="entry name" value="Export ABC transporter ATP-binding protein"/>
    <property type="match status" value="1"/>
</dbReference>
<dbReference type="PROSITE" id="PS50893">
    <property type="entry name" value="ABC_TRANSPORTER_2"/>
    <property type="match status" value="1"/>
</dbReference>
<dbReference type="PANTHER" id="PTHR24220:SF86">
    <property type="entry name" value="ABC TRANSPORTER ABCH.1"/>
    <property type="match status" value="1"/>
</dbReference>
<dbReference type="Gene3D" id="3.40.50.300">
    <property type="entry name" value="P-loop containing nucleotide triphosphate hydrolases"/>
    <property type="match status" value="1"/>
</dbReference>